<name>A0A7M1STJ1_9MICO</name>
<dbReference type="CDD" id="cd00090">
    <property type="entry name" value="HTH_ARSR"/>
    <property type="match status" value="1"/>
</dbReference>
<dbReference type="Gene3D" id="1.10.10.10">
    <property type="entry name" value="Winged helix-like DNA-binding domain superfamily/Winged helix DNA-binding domain"/>
    <property type="match status" value="1"/>
</dbReference>
<dbReference type="GO" id="GO:0003700">
    <property type="term" value="F:DNA-binding transcription factor activity"/>
    <property type="evidence" value="ECO:0007669"/>
    <property type="project" value="InterPro"/>
</dbReference>
<dbReference type="PANTHER" id="PTHR18964:SF149">
    <property type="entry name" value="BIFUNCTIONAL UDP-N-ACETYLGLUCOSAMINE 2-EPIMERASE_N-ACETYLMANNOSAMINE KINASE"/>
    <property type="match status" value="1"/>
</dbReference>
<dbReference type="SUPFAM" id="SSF46785">
    <property type="entry name" value="Winged helix' DNA-binding domain"/>
    <property type="match status" value="1"/>
</dbReference>
<keyword evidence="4" id="KW-1185">Reference proteome</keyword>
<comment type="similarity">
    <text evidence="1">Belongs to the ROK (NagC/XylR) family.</text>
</comment>
<feature type="domain" description="HTH marR-type" evidence="2">
    <location>
        <begin position="13"/>
        <end position="66"/>
    </location>
</feature>
<dbReference type="InterPro" id="IPR000600">
    <property type="entry name" value="ROK"/>
</dbReference>
<evidence type="ECO:0000259" key="2">
    <source>
        <dbReference type="Pfam" id="PF12802"/>
    </source>
</evidence>
<dbReference type="InterPro" id="IPR000835">
    <property type="entry name" value="HTH_MarR-typ"/>
</dbReference>
<dbReference type="PROSITE" id="PS01125">
    <property type="entry name" value="ROK"/>
    <property type="match status" value="1"/>
</dbReference>
<dbReference type="InterPro" id="IPR043129">
    <property type="entry name" value="ATPase_NBD"/>
</dbReference>
<dbReference type="EMBL" id="CP063169">
    <property type="protein sequence ID" value="QOR69933.1"/>
    <property type="molecule type" value="Genomic_DNA"/>
</dbReference>
<dbReference type="InterPro" id="IPR011991">
    <property type="entry name" value="ArsR-like_HTH"/>
</dbReference>
<protein>
    <submittedName>
        <fullName evidence="3">ROK family transcriptional regulator</fullName>
    </submittedName>
</protein>
<dbReference type="InterPro" id="IPR036388">
    <property type="entry name" value="WH-like_DNA-bd_sf"/>
</dbReference>
<sequence>MHTMTPSSRWPAVPDTERRVLLELLVHGALPRVRIAERLSLSRTSLSRIARGLIEAGLIAEGESVPLGGRGRPAESLHLRHDAAHFAGVKLTAETMYLEVTDLRAQPVAEVAVPLRSREVPDVVTLIADSIRQTGVSDVVGIGIAVAGDVRSTAEGTVLRHSNFLGWDAVPLSGLVSEATGMPATVVNDVHALAGAHHWFGTDGSHRSMVVFGVGAGIGSGVVIDGMLHPGAHGRAGRVGHTRIGGQGRRCENGHLDCVHSFVTIPATEHNAGVGRGEYALALERARAGEETAVRAFQDAARALGAVVADAVNAFDPEAVAVMGEGVDMLDLAPGHVHQAMAEFLEQGDVEDVLVQRPLFTFGLYARGAAVAAMRELLSS</sequence>
<organism evidence="3 4">
    <name type="scientific">Ruania alkalisoli</name>
    <dbReference type="NCBI Taxonomy" id="2779775"/>
    <lineage>
        <taxon>Bacteria</taxon>
        <taxon>Bacillati</taxon>
        <taxon>Actinomycetota</taxon>
        <taxon>Actinomycetes</taxon>
        <taxon>Micrococcales</taxon>
        <taxon>Ruaniaceae</taxon>
        <taxon>Ruania</taxon>
    </lineage>
</organism>
<dbReference type="PANTHER" id="PTHR18964">
    <property type="entry name" value="ROK (REPRESSOR, ORF, KINASE) FAMILY"/>
    <property type="match status" value="1"/>
</dbReference>
<reference evidence="3 4" key="1">
    <citation type="submission" date="2020-10" db="EMBL/GenBank/DDBJ databases">
        <title>Haloactinobacterium sp. RN3S43, a bacterium isolated from saline soil.</title>
        <authorList>
            <person name="Sun J.-Q."/>
        </authorList>
    </citation>
    <scope>NUCLEOTIDE SEQUENCE [LARGE SCALE GENOMIC DNA]</scope>
    <source>
        <strain evidence="3 4">RN3S43</strain>
    </source>
</reference>
<dbReference type="KEGG" id="halt:IM660_14960"/>
<evidence type="ECO:0000256" key="1">
    <source>
        <dbReference type="ARBA" id="ARBA00006479"/>
    </source>
</evidence>
<dbReference type="AlphaFoldDB" id="A0A7M1STJ1"/>
<dbReference type="Pfam" id="PF00480">
    <property type="entry name" value="ROK"/>
    <property type="match status" value="1"/>
</dbReference>
<dbReference type="Gene3D" id="3.30.420.40">
    <property type="match status" value="2"/>
</dbReference>
<evidence type="ECO:0000313" key="3">
    <source>
        <dbReference type="EMBL" id="QOR69933.1"/>
    </source>
</evidence>
<dbReference type="SUPFAM" id="SSF53067">
    <property type="entry name" value="Actin-like ATPase domain"/>
    <property type="match status" value="1"/>
</dbReference>
<proteinExistence type="inferred from homology"/>
<accession>A0A7M1STJ1</accession>
<dbReference type="InterPro" id="IPR036390">
    <property type="entry name" value="WH_DNA-bd_sf"/>
</dbReference>
<dbReference type="Proteomes" id="UP000593758">
    <property type="component" value="Chromosome"/>
</dbReference>
<dbReference type="Pfam" id="PF12802">
    <property type="entry name" value="MarR_2"/>
    <property type="match status" value="1"/>
</dbReference>
<dbReference type="InterPro" id="IPR049874">
    <property type="entry name" value="ROK_cs"/>
</dbReference>
<evidence type="ECO:0000313" key="4">
    <source>
        <dbReference type="Proteomes" id="UP000593758"/>
    </source>
</evidence>
<gene>
    <name evidence="3" type="ORF">IM660_14960</name>
</gene>